<dbReference type="GeneID" id="9588725"/>
<keyword evidence="5 7" id="KW-0472">Membrane</keyword>
<protein>
    <recommendedName>
        <fullName evidence="10">Major facilitator superfamily (MFS) profile domain-containing protein</fullName>
    </recommendedName>
</protein>
<sequence length="481" mass="53201">MDADASSFKDSKNAVDELPATVDTALAKRVVRKLDWRLMPIMFVTYNFNFIDKTILSSASVFGLKEGTHLVGEQYSWVSSIFYFGYLFWAYPTSFLIPKLPVGKYVSINTVIWGLVVALTAVCTNFGGLAALRFLLGVVESTITPAFVFITGTYYTRDEIPFRTGTWFAGNSFGGLVASLLAYAIGRIDNQIQPWQFLFIIFGTATGLWGFILYYVLPDGISSCRFLTEEEKACAKDRVALAGTGNATAETKKLKTYQIIECFKDPKTWLLASISICTQIPNSGTQNFANLVLKGFGFTSLETTLVGIPSSFVAFFTILITGWIAGRFKNAYCFLIIFVVIPPVVGSALIYSGTVSLGVQLFGYYLISFGPGALPLAMSVMNTNYRGMTKKMTMTALMFVAYCTGNIAGPHFFKTSEAPVYQTAFRTIMVCYALAVAEALLLRAYLMYANRRRAGETDGTMGKEAYEDLTDWEIPGMQYRM</sequence>
<dbReference type="RefSeq" id="XP_003030721.1">
    <property type="nucleotide sequence ID" value="XM_003030675.1"/>
</dbReference>
<dbReference type="AlphaFoldDB" id="D8QAC9"/>
<dbReference type="GO" id="GO:0016020">
    <property type="term" value="C:membrane"/>
    <property type="evidence" value="ECO:0007669"/>
    <property type="project" value="UniProtKB-SubCell"/>
</dbReference>
<feature type="transmembrane region" description="Helical" evidence="7">
    <location>
        <begin position="425"/>
        <end position="446"/>
    </location>
</feature>
<dbReference type="OrthoDB" id="6730379at2759"/>
<dbReference type="InterPro" id="IPR011701">
    <property type="entry name" value="MFS"/>
</dbReference>
<evidence type="ECO:0000256" key="7">
    <source>
        <dbReference type="SAM" id="Phobius"/>
    </source>
</evidence>
<dbReference type="InParanoid" id="D8QAC9"/>
<keyword evidence="2" id="KW-0813">Transport</keyword>
<dbReference type="GO" id="GO:0022857">
    <property type="term" value="F:transmembrane transporter activity"/>
    <property type="evidence" value="ECO:0007669"/>
    <property type="project" value="InterPro"/>
</dbReference>
<comment type="subcellular location">
    <subcellularLocation>
        <location evidence="1">Membrane</location>
        <topology evidence="1">Multi-pass membrane protein</topology>
    </subcellularLocation>
</comment>
<evidence type="ECO:0000256" key="5">
    <source>
        <dbReference type="ARBA" id="ARBA00023136"/>
    </source>
</evidence>
<dbReference type="Gene3D" id="1.20.1250.20">
    <property type="entry name" value="MFS general substrate transporter like domains"/>
    <property type="match status" value="2"/>
</dbReference>
<feature type="transmembrane region" description="Helical" evidence="7">
    <location>
        <begin position="105"/>
        <end position="127"/>
    </location>
</feature>
<dbReference type="VEuPathDB" id="FungiDB:SCHCODRAFT_01098621"/>
<dbReference type="PANTHER" id="PTHR43791">
    <property type="entry name" value="PERMEASE-RELATED"/>
    <property type="match status" value="1"/>
</dbReference>
<evidence type="ECO:0000313" key="8">
    <source>
        <dbReference type="EMBL" id="EFI95818.1"/>
    </source>
</evidence>
<feature type="transmembrane region" description="Helical" evidence="7">
    <location>
        <begin position="75"/>
        <end position="93"/>
    </location>
</feature>
<dbReference type="Pfam" id="PF07690">
    <property type="entry name" value="MFS_1"/>
    <property type="match status" value="1"/>
</dbReference>
<name>D8QAC9_SCHCM</name>
<dbReference type="FunFam" id="1.20.1250.20:FF:000064">
    <property type="entry name" value="MFS allantoate transporter"/>
    <property type="match status" value="1"/>
</dbReference>
<dbReference type="InterPro" id="IPR036259">
    <property type="entry name" value="MFS_trans_sf"/>
</dbReference>
<feature type="transmembrane region" description="Helical" evidence="7">
    <location>
        <begin position="305"/>
        <end position="325"/>
    </location>
</feature>
<comment type="similarity">
    <text evidence="6">Belongs to the major facilitator superfamily. Allantoate permease family.</text>
</comment>
<organism evidence="9">
    <name type="scientific">Schizophyllum commune (strain H4-8 / FGSC 9210)</name>
    <name type="common">Split gill fungus</name>
    <dbReference type="NCBI Taxonomy" id="578458"/>
    <lineage>
        <taxon>Eukaryota</taxon>
        <taxon>Fungi</taxon>
        <taxon>Dikarya</taxon>
        <taxon>Basidiomycota</taxon>
        <taxon>Agaricomycotina</taxon>
        <taxon>Agaricomycetes</taxon>
        <taxon>Agaricomycetidae</taxon>
        <taxon>Agaricales</taxon>
        <taxon>Schizophyllaceae</taxon>
        <taxon>Schizophyllum</taxon>
    </lineage>
</organism>
<keyword evidence="9" id="KW-1185">Reference proteome</keyword>
<reference evidence="8 9" key="1">
    <citation type="journal article" date="2010" name="Nat. Biotechnol.">
        <title>Genome sequence of the model mushroom Schizophyllum commune.</title>
        <authorList>
            <person name="Ohm R.A."/>
            <person name="de Jong J.F."/>
            <person name="Lugones L.G."/>
            <person name="Aerts A."/>
            <person name="Kothe E."/>
            <person name="Stajich J.E."/>
            <person name="de Vries R.P."/>
            <person name="Record E."/>
            <person name="Levasseur A."/>
            <person name="Baker S.E."/>
            <person name="Bartholomew K.A."/>
            <person name="Coutinho P.M."/>
            <person name="Erdmann S."/>
            <person name="Fowler T.J."/>
            <person name="Gathman A.C."/>
            <person name="Lombard V."/>
            <person name="Henrissat B."/>
            <person name="Knabe N."/>
            <person name="Kuees U."/>
            <person name="Lilly W.W."/>
            <person name="Lindquist E."/>
            <person name="Lucas S."/>
            <person name="Magnuson J.K."/>
            <person name="Piumi F."/>
            <person name="Raudaskoski M."/>
            <person name="Salamov A."/>
            <person name="Schmutz J."/>
            <person name="Schwarze F.W.M.R."/>
            <person name="vanKuyk P.A."/>
            <person name="Horton J.S."/>
            <person name="Grigoriev I.V."/>
            <person name="Woesten H.A.B."/>
        </authorList>
    </citation>
    <scope>NUCLEOTIDE SEQUENCE [LARGE SCALE GENOMIC DNA]</scope>
    <source>
        <strain evidence="9">H4-8 / FGSC 9210</strain>
    </source>
</reference>
<feature type="transmembrane region" description="Helical" evidence="7">
    <location>
        <begin position="134"/>
        <end position="155"/>
    </location>
</feature>
<evidence type="ECO:0000256" key="6">
    <source>
        <dbReference type="ARBA" id="ARBA00037968"/>
    </source>
</evidence>
<dbReference type="OMA" id="NTFFWGA"/>
<dbReference type="HOGENOM" id="CLU_001265_0_5_1"/>
<evidence type="ECO:0000256" key="4">
    <source>
        <dbReference type="ARBA" id="ARBA00022989"/>
    </source>
</evidence>
<dbReference type="KEGG" id="scm:SCHCO_01098621"/>
<evidence type="ECO:0000313" key="9">
    <source>
        <dbReference type="Proteomes" id="UP000007431"/>
    </source>
</evidence>
<dbReference type="SUPFAM" id="SSF103473">
    <property type="entry name" value="MFS general substrate transporter"/>
    <property type="match status" value="1"/>
</dbReference>
<dbReference type="PANTHER" id="PTHR43791:SF10">
    <property type="entry name" value="MAJOR FACILITATOR SUPERFAMILY (MFS) PROFILE DOMAIN-CONTAINING PROTEIN"/>
    <property type="match status" value="1"/>
</dbReference>
<dbReference type="eggNOG" id="KOG2533">
    <property type="taxonomic scope" value="Eukaryota"/>
</dbReference>
<keyword evidence="3 7" id="KW-0812">Transmembrane</keyword>
<dbReference type="EMBL" id="GL377308">
    <property type="protein sequence ID" value="EFI95818.1"/>
    <property type="molecule type" value="Genomic_DNA"/>
</dbReference>
<feature type="transmembrane region" description="Helical" evidence="7">
    <location>
        <begin position="362"/>
        <end position="381"/>
    </location>
</feature>
<evidence type="ECO:0000256" key="2">
    <source>
        <dbReference type="ARBA" id="ARBA00022448"/>
    </source>
</evidence>
<feature type="transmembrane region" description="Helical" evidence="7">
    <location>
        <begin position="197"/>
        <end position="217"/>
    </location>
</feature>
<keyword evidence="4 7" id="KW-1133">Transmembrane helix</keyword>
<evidence type="ECO:0000256" key="3">
    <source>
        <dbReference type="ARBA" id="ARBA00022692"/>
    </source>
</evidence>
<proteinExistence type="inferred from homology"/>
<feature type="transmembrane region" description="Helical" evidence="7">
    <location>
        <begin position="332"/>
        <end position="350"/>
    </location>
</feature>
<dbReference type="Proteomes" id="UP000007431">
    <property type="component" value="Unassembled WGS sequence"/>
</dbReference>
<gene>
    <name evidence="8" type="ORF">SCHCODRAFT_257812</name>
</gene>
<evidence type="ECO:0008006" key="10">
    <source>
        <dbReference type="Google" id="ProtNLM"/>
    </source>
</evidence>
<evidence type="ECO:0000256" key="1">
    <source>
        <dbReference type="ARBA" id="ARBA00004141"/>
    </source>
</evidence>
<accession>D8QAC9</accession>
<feature type="transmembrane region" description="Helical" evidence="7">
    <location>
        <begin position="167"/>
        <end position="185"/>
    </location>
</feature>
<feature type="transmembrane region" description="Helical" evidence="7">
    <location>
        <begin position="393"/>
        <end position="413"/>
    </location>
</feature>